<evidence type="ECO:0000259" key="1">
    <source>
        <dbReference type="Pfam" id="PF01683"/>
    </source>
</evidence>
<organism evidence="2 3">
    <name type="scientific">Acrobeloides nanus</name>
    <dbReference type="NCBI Taxonomy" id="290746"/>
    <lineage>
        <taxon>Eukaryota</taxon>
        <taxon>Metazoa</taxon>
        <taxon>Ecdysozoa</taxon>
        <taxon>Nematoda</taxon>
        <taxon>Chromadorea</taxon>
        <taxon>Rhabditida</taxon>
        <taxon>Tylenchina</taxon>
        <taxon>Cephalobomorpha</taxon>
        <taxon>Cephaloboidea</taxon>
        <taxon>Cephalobidae</taxon>
        <taxon>Acrobeloides</taxon>
    </lineage>
</organism>
<protein>
    <submittedName>
        <fullName evidence="3">EB domain-containing protein</fullName>
    </submittedName>
</protein>
<name>A0A914C6L2_9BILA</name>
<accession>A0A914C6L2</accession>
<sequence length="422" mass="46006">MNQLFNGVSCTNDQTCQNRANGFFCYLGYCCSQTNPPPSGYGSSCTYTSQCLFPNSNCQNNICYCRAGYDYNGFQCVGGGIGSGVGVSLPPNGNCPTNQVLINGVCYNTEGYYDPCFYSQQCNFTGSVCLQQRCYCQEGTIYFAGQCLPNPDDQGTGANCPPNEVWVTNACYQMVGSGQNCIFNQQCILEPNLLCIGGLCTRTQNDQPTCGLNEVQINNQCYPIACVGQSCVYDEQCQDPYGTPLYCGNGICQYEFNNGNNGCNNCACGLNEVQINNQCYPIACVGQSCVYDEQCQDPYGTPLYCGNGICQYELNNGNNGCNNCEICRNGATPETNGNGFKNCLYQSCSSGYQCEYNNNQAQYICCGYSGSNGNYGQIKMYLNTKLPLKCTAINSCLFVDYPNCAYSQLYGHNVCCSTKQCL</sequence>
<feature type="domain" description="EB" evidence="1">
    <location>
        <begin position="95"/>
        <end position="147"/>
    </location>
</feature>
<evidence type="ECO:0000313" key="3">
    <source>
        <dbReference type="WBParaSite" id="ACRNAN_Path_435.g1644.t2"/>
    </source>
</evidence>
<proteinExistence type="predicted"/>
<keyword evidence="2" id="KW-1185">Reference proteome</keyword>
<reference evidence="3" key="1">
    <citation type="submission" date="2022-11" db="UniProtKB">
        <authorList>
            <consortium name="WormBaseParasite"/>
        </authorList>
    </citation>
    <scope>IDENTIFICATION</scope>
</reference>
<dbReference type="WBParaSite" id="ACRNAN_Path_435.g1644.t2">
    <property type="protein sequence ID" value="ACRNAN_Path_435.g1644.t2"/>
    <property type="gene ID" value="ACRNAN_Path_435.g1644"/>
</dbReference>
<feature type="domain" description="EB" evidence="1">
    <location>
        <begin position="268"/>
        <end position="311"/>
    </location>
</feature>
<dbReference type="AlphaFoldDB" id="A0A914C6L2"/>
<dbReference type="InterPro" id="IPR006149">
    <property type="entry name" value="EB_dom"/>
</dbReference>
<dbReference type="SMART" id="SM00289">
    <property type="entry name" value="WR1"/>
    <property type="match status" value="2"/>
</dbReference>
<dbReference type="Proteomes" id="UP000887540">
    <property type="component" value="Unplaced"/>
</dbReference>
<evidence type="ECO:0000313" key="2">
    <source>
        <dbReference type="Proteomes" id="UP000887540"/>
    </source>
</evidence>
<dbReference type="Pfam" id="PF01683">
    <property type="entry name" value="EB"/>
    <property type="match status" value="2"/>
</dbReference>
<dbReference type="InterPro" id="IPR006150">
    <property type="entry name" value="Cys_repeat_1"/>
</dbReference>